<protein>
    <submittedName>
        <fullName evidence="2">Uncharacterized protein</fullName>
    </submittedName>
</protein>
<gene>
    <name evidence="2" type="ORF">FEM48_Zijuj05G0130000</name>
</gene>
<dbReference type="InterPro" id="IPR032675">
    <property type="entry name" value="LRR_dom_sf"/>
</dbReference>
<dbReference type="SUPFAM" id="SSF52047">
    <property type="entry name" value="RNI-like"/>
    <property type="match status" value="1"/>
</dbReference>
<dbReference type="AlphaFoldDB" id="A0A978VEZ1"/>
<name>A0A978VEZ1_ZIZJJ</name>
<dbReference type="Proteomes" id="UP000813462">
    <property type="component" value="Unassembled WGS sequence"/>
</dbReference>
<comment type="caution">
    <text evidence="2">The sequence shown here is derived from an EMBL/GenBank/DDBJ whole genome shotgun (WGS) entry which is preliminary data.</text>
</comment>
<organism evidence="2 3">
    <name type="scientific">Ziziphus jujuba var. spinosa</name>
    <dbReference type="NCBI Taxonomy" id="714518"/>
    <lineage>
        <taxon>Eukaryota</taxon>
        <taxon>Viridiplantae</taxon>
        <taxon>Streptophyta</taxon>
        <taxon>Embryophyta</taxon>
        <taxon>Tracheophyta</taxon>
        <taxon>Spermatophyta</taxon>
        <taxon>Magnoliopsida</taxon>
        <taxon>eudicotyledons</taxon>
        <taxon>Gunneridae</taxon>
        <taxon>Pentapetalae</taxon>
        <taxon>rosids</taxon>
        <taxon>fabids</taxon>
        <taxon>Rosales</taxon>
        <taxon>Rhamnaceae</taxon>
        <taxon>Paliureae</taxon>
        <taxon>Ziziphus</taxon>
    </lineage>
</organism>
<evidence type="ECO:0000256" key="1">
    <source>
        <dbReference type="ARBA" id="ARBA00022821"/>
    </source>
</evidence>
<dbReference type="PANTHER" id="PTHR36766">
    <property type="entry name" value="PLANT BROAD-SPECTRUM MILDEW RESISTANCE PROTEIN RPW8"/>
    <property type="match status" value="1"/>
</dbReference>
<evidence type="ECO:0000313" key="2">
    <source>
        <dbReference type="EMBL" id="KAH7528930.1"/>
    </source>
</evidence>
<reference evidence="2" key="1">
    <citation type="journal article" date="2021" name="Front. Plant Sci.">
        <title>Chromosome-Scale Genome Assembly for Chinese Sour Jujube and Insights Into Its Genome Evolution and Domestication Signature.</title>
        <authorList>
            <person name="Shen L.-Y."/>
            <person name="Luo H."/>
            <person name="Wang X.-L."/>
            <person name="Wang X.-M."/>
            <person name="Qiu X.-J."/>
            <person name="Liu H."/>
            <person name="Zhou S.-S."/>
            <person name="Jia K.-H."/>
            <person name="Nie S."/>
            <person name="Bao Y.-T."/>
            <person name="Zhang R.-G."/>
            <person name="Yun Q.-Z."/>
            <person name="Chai Y.-H."/>
            <person name="Lu J.-Y."/>
            <person name="Li Y."/>
            <person name="Zhao S.-W."/>
            <person name="Mao J.-F."/>
            <person name="Jia S.-G."/>
            <person name="Mao Y.-M."/>
        </authorList>
    </citation>
    <scope>NUCLEOTIDE SEQUENCE</scope>
    <source>
        <strain evidence="2">AT0</strain>
        <tissue evidence="2">Leaf</tissue>
    </source>
</reference>
<dbReference type="GO" id="GO:0006952">
    <property type="term" value="P:defense response"/>
    <property type="evidence" value="ECO:0007669"/>
    <property type="project" value="UniProtKB-KW"/>
</dbReference>
<accession>A0A978VEZ1</accession>
<dbReference type="Gene3D" id="3.80.10.10">
    <property type="entry name" value="Ribonuclease Inhibitor"/>
    <property type="match status" value="1"/>
</dbReference>
<evidence type="ECO:0000313" key="3">
    <source>
        <dbReference type="Proteomes" id="UP000813462"/>
    </source>
</evidence>
<sequence>MPNDVSDAIMWHHVQSLSELWLRGLPKLVALPQGLQQLTILLDIFISTCENLEDVMENINNLKSLKELDIRNRLNLKSLPEGIDCSPL</sequence>
<proteinExistence type="predicted"/>
<keyword evidence="1" id="KW-0611">Plant defense</keyword>
<dbReference type="PANTHER" id="PTHR36766:SF40">
    <property type="entry name" value="DISEASE RESISTANCE PROTEIN RGA3"/>
    <property type="match status" value="1"/>
</dbReference>
<dbReference type="EMBL" id="JAEACU010000005">
    <property type="protein sequence ID" value="KAH7528930.1"/>
    <property type="molecule type" value="Genomic_DNA"/>
</dbReference>